<sequence length="54" mass="5994">MGMAGMEGWSLGDCGAAPLVTSSRRLAQDWPYDLWEEHVSLASERVGEVRNKWG</sequence>
<reference evidence="1" key="2">
    <citation type="submission" date="2025-08" db="UniProtKB">
        <authorList>
            <consortium name="Ensembl"/>
        </authorList>
    </citation>
    <scope>IDENTIFICATION</scope>
</reference>
<organism evidence="1 2">
    <name type="scientific">Panthera leo</name>
    <name type="common">Lion</name>
    <dbReference type="NCBI Taxonomy" id="9689"/>
    <lineage>
        <taxon>Eukaryota</taxon>
        <taxon>Metazoa</taxon>
        <taxon>Chordata</taxon>
        <taxon>Craniata</taxon>
        <taxon>Vertebrata</taxon>
        <taxon>Euteleostomi</taxon>
        <taxon>Mammalia</taxon>
        <taxon>Eutheria</taxon>
        <taxon>Laurasiatheria</taxon>
        <taxon>Carnivora</taxon>
        <taxon>Feliformia</taxon>
        <taxon>Felidae</taxon>
        <taxon>Pantherinae</taxon>
        <taxon>Panthera</taxon>
    </lineage>
</organism>
<dbReference type="Ensembl" id="ENSPLOT00000014568.1">
    <property type="protein sequence ID" value="ENSPLOP00000013125.1"/>
    <property type="gene ID" value="ENSPLOG00000009638.1"/>
</dbReference>
<evidence type="ECO:0000313" key="2">
    <source>
        <dbReference type="Proteomes" id="UP000694399"/>
    </source>
</evidence>
<dbReference type="Proteomes" id="UP000694399">
    <property type="component" value="Chromosome E3"/>
</dbReference>
<dbReference type="AlphaFoldDB" id="A0A8C8X3U2"/>
<name>A0A8C8X3U2_PANLE</name>
<protein>
    <submittedName>
        <fullName evidence="1">Uncharacterized protein</fullName>
    </submittedName>
</protein>
<accession>A0A8C8X3U2</accession>
<reference evidence="1" key="3">
    <citation type="submission" date="2025-09" db="UniProtKB">
        <authorList>
            <consortium name="Ensembl"/>
        </authorList>
    </citation>
    <scope>IDENTIFICATION</scope>
</reference>
<reference evidence="1" key="1">
    <citation type="journal article" date="2019" name="bioRxiv">
        <title>Long live the king: chromosome-level assembly of the lion (Panthera leo) using linked-read, Hi-C, and long read data.</title>
        <authorList>
            <person name="Armstrong E.E."/>
            <person name="Taylor R.W."/>
            <person name="Miller D.E."/>
            <person name="Kaelin C."/>
            <person name="Barsh G."/>
            <person name="Hadly E.A."/>
            <person name="Petrov D."/>
        </authorList>
    </citation>
    <scope>NUCLEOTIDE SEQUENCE [LARGE SCALE GENOMIC DNA]</scope>
</reference>
<proteinExistence type="predicted"/>
<evidence type="ECO:0000313" key="1">
    <source>
        <dbReference type="Ensembl" id="ENSPLOP00000013125.1"/>
    </source>
</evidence>
<keyword evidence="2" id="KW-1185">Reference proteome</keyword>